<comment type="caution">
    <text evidence="2">The sequence shown here is derived from an EMBL/GenBank/DDBJ whole genome shotgun (WGS) entry which is preliminary data.</text>
</comment>
<sequence>MKKPVSLLMSALALALVPTGATASQPTGSMTARTGAGSFTVAPTLTLPAEDCVDHYYDLHLTIGEDTDDWYVDVTVLAPDGSIVGGYESDTYNDTGAQLLDDYVTLCSGDDDPGAYRIVGDLYTTNDDSPTYVKQALTPSGFTVVAAPVTYVDVAGTVSKKLVRRGVELTFKADKVPASTTVRTPLRWSVVVDGRLTSFTQKPGATKRKKYVFAQGSGRHRIKVLRNGKPTLKVVVRS</sequence>
<keyword evidence="3" id="KW-1185">Reference proteome</keyword>
<evidence type="ECO:0000256" key="1">
    <source>
        <dbReference type="SAM" id="SignalP"/>
    </source>
</evidence>
<gene>
    <name evidence="2" type="ORF">IEZ25_03045</name>
</gene>
<dbReference type="RefSeq" id="WP_191197890.1">
    <property type="nucleotide sequence ID" value="NZ_BAAAPA010000002.1"/>
</dbReference>
<accession>A0ABR8MET2</accession>
<organism evidence="2 3">
    <name type="scientific">Nocardioides hwasunensis</name>
    <dbReference type="NCBI Taxonomy" id="397258"/>
    <lineage>
        <taxon>Bacteria</taxon>
        <taxon>Bacillati</taxon>
        <taxon>Actinomycetota</taxon>
        <taxon>Actinomycetes</taxon>
        <taxon>Propionibacteriales</taxon>
        <taxon>Nocardioidaceae</taxon>
        <taxon>Nocardioides</taxon>
    </lineage>
</organism>
<feature type="signal peptide" evidence="1">
    <location>
        <begin position="1"/>
        <end position="23"/>
    </location>
</feature>
<keyword evidence="1" id="KW-0732">Signal</keyword>
<reference evidence="2 3" key="1">
    <citation type="submission" date="2020-09" db="EMBL/GenBank/DDBJ databases">
        <title>novel species in genus Nocardioides.</title>
        <authorList>
            <person name="Zhang G."/>
        </authorList>
    </citation>
    <scope>NUCLEOTIDE SEQUENCE [LARGE SCALE GENOMIC DNA]</scope>
    <source>
        <strain evidence="2 3">19197</strain>
    </source>
</reference>
<evidence type="ECO:0000313" key="2">
    <source>
        <dbReference type="EMBL" id="MBD3913581.1"/>
    </source>
</evidence>
<evidence type="ECO:0008006" key="4">
    <source>
        <dbReference type="Google" id="ProtNLM"/>
    </source>
</evidence>
<dbReference type="EMBL" id="JACXYY010000001">
    <property type="protein sequence ID" value="MBD3913581.1"/>
    <property type="molecule type" value="Genomic_DNA"/>
</dbReference>
<evidence type="ECO:0000313" key="3">
    <source>
        <dbReference type="Proteomes" id="UP000649289"/>
    </source>
</evidence>
<feature type="chain" id="PRO_5046422862" description="Ig-like domain repeat protein" evidence="1">
    <location>
        <begin position="24"/>
        <end position="238"/>
    </location>
</feature>
<proteinExistence type="predicted"/>
<dbReference type="Proteomes" id="UP000649289">
    <property type="component" value="Unassembled WGS sequence"/>
</dbReference>
<protein>
    <recommendedName>
        <fullName evidence="4">Ig-like domain repeat protein</fullName>
    </recommendedName>
</protein>
<name>A0ABR8MET2_9ACTN</name>